<evidence type="ECO:0000313" key="1">
    <source>
        <dbReference type="EMBL" id="PCH41896.1"/>
    </source>
</evidence>
<reference evidence="1 2" key="1">
    <citation type="journal article" date="2012" name="Science">
        <title>The Paleozoic origin of enzymatic lignin decomposition reconstructed from 31 fungal genomes.</title>
        <authorList>
            <person name="Floudas D."/>
            <person name="Binder M."/>
            <person name="Riley R."/>
            <person name="Barry K."/>
            <person name="Blanchette R.A."/>
            <person name="Henrissat B."/>
            <person name="Martinez A.T."/>
            <person name="Otillar R."/>
            <person name="Spatafora J.W."/>
            <person name="Yadav J.S."/>
            <person name="Aerts A."/>
            <person name="Benoit I."/>
            <person name="Boyd A."/>
            <person name="Carlson A."/>
            <person name="Copeland A."/>
            <person name="Coutinho P.M."/>
            <person name="de Vries R.P."/>
            <person name="Ferreira P."/>
            <person name="Findley K."/>
            <person name="Foster B."/>
            <person name="Gaskell J."/>
            <person name="Glotzer D."/>
            <person name="Gorecki P."/>
            <person name="Heitman J."/>
            <person name="Hesse C."/>
            <person name="Hori C."/>
            <person name="Igarashi K."/>
            <person name="Jurgens J.A."/>
            <person name="Kallen N."/>
            <person name="Kersten P."/>
            <person name="Kohler A."/>
            <person name="Kuees U."/>
            <person name="Kumar T.K.A."/>
            <person name="Kuo A."/>
            <person name="LaButti K."/>
            <person name="Larrondo L.F."/>
            <person name="Lindquist E."/>
            <person name="Ling A."/>
            <person name="Lombard V."/>
            <person name="Lucas S."/>
            <person name="Lundell T."/>
            <person name="Martin R."/>
            <person name="McLaughlin D.J."/>
            <person name="Morgenstern I."/>
            <person name="Morin E."/>
            <person name="Murat C."/>
            <person name="Nagy L.G."/>
            <person name="Nolan M."/>
            <person name="Ohm R.A."/>
            <person name="Patyshakuliyeva A."/>
            <person name="Rokas A."/>
            <person name="Ruiz-Duenas F.J."/>
            <person name="Sabat G."/>
            <person name="Salamov A."/>
            <person name="Samejima M."/>
            <person name="Schmutz J."/>
            <person name="Slot J.C."/>
            <person name="St John F."/>
            <person name="Stenlid J."/>
            <person name="Sun H."/>
            <person name="Sun S."/>
            <person name="Syed K."/>
            <person name="Tsang A."/>
            <person name="Wiebenga A."/>
            <person name="Young D."/>
            <person name="Pisabarro A."/>
            <person name="Eastwood D.C."/>
            <person name="Martin F."/>
            <person name="Cullen D."/>
            <person name="Grigoriev I.V."/>
            <person name="Hibbett D.S."/>
        </authorList>
    </citation>
    <scope>NUCLEOTIDE SEQUENCE [LARGE SCALE GENOMIC DNA]</scope>
    <source>
        <strain evidence="1 2">MD-104</strain>
    </source>
</reference>
<evidence type="ECO:0000313" key="2">
    <source>
        <dbReference type="Proteomes" id="UP000218811"/>
    </source>
</evidence>
<accession>A0A2H3JI84</accession>
<keyword evidence="2" id="KW-1185">Reference proteome</keyword>
<organism evidence="1 2">
    <name type="scientific">Wolfiporia cocos (strain MD-104)</name>
    <name type="common">Brown rot fungus</name>
    <dbReference type="NCBI Taxonomy" id="742152"/>
    <lineage>
        <taxon>Eukaryota</taxon>
        <taxon>Fungi</taxon>
        <taxon>Dikarya</taxon>
        <taxon>Basidiomycota</taxon>
        <taxon>Agaricomycotina</taxon>
        <taxon>Agaricomycetes</taxon>
        <taxon>Polyporales</taxon>
        <taxon>Phaeolaceae</taxon>
        <taxon>Wolfiporia</taxon>
    </lineage>
</organism>
<dbReference type="AlphaFoldDB" id="A0A2H3JI84"/>
<dbReference type="EMBL" id="KB468124">
    <property type="protein sequence ID" value="PCH41896.1"/>
    <property type="molecule type" value="Genomic_DNA"/>
</dbReference>
<name>A0A2H3JI84_WOLCO</name>
<proteinExistence type="predicted"/>
<protein>
    <submittedName>
        <fullName evidence="1">Uncharacterized protein</fullName>
    </submittedName>
</protein>
<dbReference type="Proteomes" id="UP000218811">
    <property type="component" value="Unassembled WGS sequence"/>
</dbReference>
<sequence>MLPARSASPGCRARTPAEPPYARYTVSVCTRARRAGDTARALQRAPGGIARASICGSSKPRLPLPCVRRHHVGDAAECGGCGRAGRSRATTVRTIVCDVPTGRYGGAHAIGQTYGAVSRGRVAVVDACPGAVSLLPADIARSEGSAWRGCDVFARNRRHGVYRHARHSNFRARPRGPGPRVCAARHARRAAFPRASGSHLGSTHVRTCDVGTRPPRAFQPAGIAYPLAAALANAHSRDTKPENFSDLHTT</sequence>
<gene>
    <name evidence="1" type="ORF">WOLCODRAFT_151930</name>
</gene>